<dbReference type="GO" id="GO:0003723">
    <property type="term" value="F:RNA binding"/>
    <property type="evidence" value="ECO:0007669"/>
    <property type="project" value="UniProtKB-UniRule"/>
</dbReference>
<evidence type="ECO:0000256" key="6">
    <source>
        <dbReference type="ARBA" id="ARBA00022842"/>
    </source>
</evidence>
<dbReference type="PROSITE" id="PS50126">
    <property type="entry name" value="S1"/>
    <property type="match status" value="1"/>
</dbReference>
<evidence type="ECO:0000256" key="4">
    <source>
        <dbReference type="ARBA" id="ARBA00022695"/>
    </source>
</evidence>
<dbReference type="InterPro" id="IPR036612">
    <property type="entry name" value="KH_dom_type_1_sf"/>
</dbReference>
<dbReference type="InterPro" id="IPR004087">
    <property type="entry name" value="KH_dom"/>
</dbReference>
<evidence type="ECO:0000313" key="11">
    <source>
        <dbReference type="Proteomes" id="UP000198546"/>
    </source>
</evidence>
<dbReference type="NCBIfam" id="TIGR02696">
    <property type="entry name" value="pppGpp_PNP"/>
    <property type="match status" value="1"/>
</dbReference>
<keyword evidence="4 8" id="KW-0548">Nucleotidyltransferase</keyword>
<feature type="binding site" evidence="8">
    <location>
        <position position="515"/>
    </location>
    <ligand>
        <name>Mg(2+)</name>
        <dbReference type="ChEBI" id="CHEBI:18420"/>
    </ligand>
</feature>
<dbReference type="InterPro" id="IPR014069">
    <property type="entry name" value="GPSI/PNP"/>
</dbReference>
<comment type="similarity">
    <text evidence="1 8">Belongs to the polyribonucleotide nucleotidyltransferase family.</text>
</comment>
<dbReference type="SMART" id="SM00316">
    <property type="entry name" value="S1"/>
    <property type="match status" value="1"/>
</dbReference>
<keyword evidence="5 8" id="KW-0479">Metal-binding</keyword>
<organism evidence="10 11">
    <name type="scientific">Auraticoccus monumenti</name>
    <dbReference type="NCBI Taxonomy" id="675864"/>
    <lineage>
        <taxon>Bacteria</taxon>
        <taxon>Bacillati</taxon>
        <taxon>Actinomycetota</taxon>
        <taxon>Actinomycetes</taxon>
        <taxon>Propionibacteriales</taxon>
        <taxon>Propionibacteriaceae</taxon>
        <taxon>Auraticoccus</taxon>
    </lineage>
</organism>
<dbReference type="InterPro" id="IPR027408">
    <property type="entry name" value="PNPase/RNase_PH_dom_sf"/>
</dbReference>
<comment type="cofactor">
    <cofactor evidence="8">
        <name>Mg(2+)</name>
        <dbReference type="ChEBI" id="CHEBI:18420"/>
    </cofactor>
</comment>
<dbReference type="Gene3D" id="2.40.50.140">
    <property type="entry name" value="Nucleic acid-binding proteins"/>
    <property type="match status" value="1"/>
</dbReference>
<evidence type="ECO:0000256" key="8">
    <source>
        <dbReference type="HAMAP-Rule" id="MF_01595"/>
    </source>
</evidence>
<dbReference type="Pfam" id="PF01138">
    <property type="entry name" value="RNase_PH"/>
    <property type="match status" value="2"/>
</dbReference>
<keyword evidence="3 8" id="KW-0808">Transferase</keyword>
<evidence type="ECO:0000256" key="1">
    <source>
        <dbReference type="ARBA" id="ARBA00007404"/>
    </source>
</evidence>
<dbReference type="Proteomes" id="UP000198546">
    <property type="component" value="Chromosome i"/>
</dbReference>
<dbReference type="NCBIfam" id="TIGR03591">
    <property type="entry name" value="polynuc_phos"/>
    <property type="match status" value="1"/>
</dbReference>
<dbReference type="FunFam" id="3.30.230.70:FF:000001">
    <property type="entry name" value="Polyribonucleotide nucleotidyltransferase"/>
    <property type="match status" value="1"/>
</dbReference>
<dbReference type="SMART" id="SM00322">
    <property type="entry name" value="KH"/>
    <property type="match status" value="1"/>
</dbReference>
<comment type="function">
    <text evidence="8">Involved in mRNA degradation. Catalyzes the phosphorolysis of single-stranded polyribonucleotides processively in the 3'- to 5'-direction.</text>
</comment>
<dbReference type="SUPFAM" id="SSF54791">
    <property type="entry name" value="Eukaryotic type KH-domain (KH-domain type I)"/>
    <property type="match status" value="1"/>
</dbReference>
<dbReference type="EMBL" id="LT629688">
    <property type="protein sequence ID" value="SDE47598.1"/>
    <property type="molecule type" value="Genomic_DNA"/>
</dbReference>
<reference evidence="10 11" key="1">
    <citation type="submission" date="2016-10" db="EMBL/GenBank/DDBJ databases">
        <authorList>
            <person name="de Groot N.N."/>
        </authorList>
    </citation>
    <scope>NUCLEOTIDE SEQUENCE [LARGE SCALE GENOMIC DNA]</scope>
    <source>
        <strain evidence="10 11">MON 2.2</strain>
    </source>
</reference>
<dbReference type="FunFam" id="2.40.50.140:FF:000069">
    <property type="entry name" value="Polyribonucleotide nucleotidyltransferase"/>
    <property type="match status" value="1"/>
</dbReference>
<protein>
    <recommendedName>
        <fullName evidence="8">Polyribonucleotide nucleotidyltransferase</fullName>
        <ecNumber evidence="8">2.7.7.8</ecNumber>
    </recommendedName>
    <alternativeName>
        <fullName evidence="8">Polynucleotide phosphorylase</fullName>
        <shortName evidence="8">PNPase</shortName>
    </alternativeName>
</protein>
<proteinExistence type="inferred from homology"/>
<dbReference type="CDD" id="cd02393">
    <property type="entry name" value="KH-I_PNPase"/>
    <property type="match status" value="1"/>
</dbReference>
<dbReference type="InterPro" id="IPR001247">
    <property type="entry name" value="ExoRNase_PH_dom1"/>
</dbReference>
<dbReference type="GO" id="GO:0006396">
    <property type="term" value="P:RNA processing"/>
    <property type="evidence" value="ECO:0007669"/>
    <property type="project" value="InterPro"/>
</dbReference>
<dbReference type="GO" id="GO:0000287">
    <property type="term" value="F:magnesium ion binding"/>
    <property type="evidence" value="ECO:0007669"/>
    <property type="project" value="UniProtKB-UniRule"/>
</dbReference>
<dbReference type="NCBIfam" id="NF008805">
    <property type="entry name" value="PRK11824.1"/>
    <property type="match status" value="1"/>
</dbReference>
<dbReference type="FunFam" id="3.30.1370.10:FF:000001">
    <property type="entry name" value="Polyribonucleotide nucleotidyltransferase"/>
    <property type="match status" value="1"/>
</dbReference>
<dbReference type="PANTHER" id="PTHR11252:SF0">
    <property type="entry name" value="POLYRIBONUCLEOTIDE NUCLEOTIDYLTRANSFERASE 1, MITOCHONDRIAL"/>
    <property type="match status" value="1"/>
</dbReference>
<dbReference type="GO" id="GO:0005829">
    <property type="term" value="C:cytosol"/>
    <property type="evidence" value="ECO:0007669"/>
    <property type="project" value="TreeGrafter"/>
</dbReference>
<dbReference type="InterPro" id="IPR020568">
    <property type="entry name" value="Ribosomal_Su5_D2-typ_SF"/>
</dbReference>
<evidence type="ECO:0000313" key="10">
    <source>
        <dbReference type="EMBL" id="SDE47598.1"/>
    </source>
</evidence>
<dbReference type="InterPro" id="IPR003029">
    <property type="entry name" value="S1_domain"/>
</dbReference>
<dbReference type="RefSeq" id="WP_090595313.1">
    <property type="nucleotide sequence ID" value="NZ_LT629688.1"/>
</dbReference>
<dbReference type="GO" id="GO:0000175">
    <property type="term" value="F:3'-5'-RNA exonuclease activity"/>
    <property type="evidence" value="ECO:0007669"/>
    <property type="project" value="TreeGrafter"/>
</dbReference>
<dbReference type="OrthoDB" id="9804305at2"/>
<name>A0A1G7D7I8_9ACTN</name>
<dbReference type="SUPFAM" id="SSF54211">
    <property type="entry name" value="Ribosomal protein S5 domain 2-like"/>
    <property type="match status" value="2"/>
</dbReference>
<dbReference type="InterPro" id="IPR015848">
    <property type="entry name" value="PNPase_PH_RNA-bd_bac/org-type"/>
</dbReference>
<dbReference type="PROSITE" id="PS50084">
    <property type="entry name" value="KH_TYPE_1"/>
    <property type="match status" value="1"/>
</dbReference>
<dbReference type="AlphaFoldDB" id="A0A1G7D7I8"/>
<keyword evidence="6 8" id="KW-0460">Magnesium</keyword>
<dbReference type="Pfam" id="PF03726">
    <property type="entry name" value="PNPase"/>
    <property type="match status" value="1"/>
</dbReference>
<dbReference type="InterPro" id="IPR036345">
    <property type="entry name" value="ExoRNase_PH_dom2_sf"/>
</dbReference>
<evidence type="ECO:0000256" key="5">
    <source>
        <dbReference type="ARBA" id="ARBA00022723"/>
    </source>
</evidence>
<dbReference type="GO" id="GO:0004654">
    <property type="term" value="F:polyribonucleotide nucleotidyltransferase activity"/>
    <property type="evidence" value="ECO:0007669"/>
    <property type="project" value="UniProtKB-UniRule"/>
</dbReference>
<dbReference type="InterPro" id="IPR012162">
    <property type="entry name" value="PNPase"/>
</dbReference>
<dbReference type="GO" id="GO:0006402">
    <property type="term" value="P:mRNA catabolic process"/>
    <property type="evidence" value="ECO:0007669"/>
    <property type="project" value="UniProtKB-UniRule"/>
</dbReference>
<evidence type="ECO:0000256" key="2">
    <source>
        <dbReference type="ARBA" id="ARBA00022490"/>
    </source>
</evidence>
<dbReference type="Pfam" id="PF00013">
    <property type="entry name" value="KH_1"/>
    <property type="match status" value="1"/>
</dbReference>
<evidence type="ECO:0000259" key="9">
    <source>
        <dbReference type="PROSITE" id="PS50126"/>
    </source>
</evidence>
<dbReference type="STRING" id="675864.SAMN04489747_3514"/>
<evidence type="ECO:0000256" key="7">
    <source>
        <dbReference type="ARBA" id="ARBA00022884"/>
    </source>
</evidence>
<dbReference type="InterPro" id="IPR004088">
    <property type="entry name" value="KH_dom_type_1"/>
</dbReference>
<keyword evidence="2 8" id="KW-0963">Cytoplasm</keyword>
<feature type="binding site" evidence="8">
    <location>
        <position position="521"/>
    </location>
    <ligand>
        <name>Mg(2+)</name>
        <dbReference type="ChEBI" id="CHEBI:18420"/>
    </ligand>
</feature>
<gene>
    <name evidence="8" type="primary">pnp</name>
    <name evidence="10" type="ORF">SAMN04489747_3514</name>
</gene>
<dbReference type="InterPro" id="IPR012340">
    <property type="entry name" value="NA-bd_OB-fold"/>
</dbReference>
<dbReference type="SUPFAM" id="SSF55666">
    <property type="entry name" value="Ribonuclease PH domain 2-like"/>
    <property type="match status" value="2"/>
</dbReference>
<evidence type="ECO:0000256" key="3">
    <source>
        <dbReference type="ARBA" id="ARBA00022679"/>
    </source>
</evidence>
<sequence length="742" mass="79226">MEGSDLQFTEAVLDNGTFGTHTVRFESGLLAKQADGAAVVYLNDDTMLLSATTAQKTPRDSIDFFPLTVDVEERMYAAGRIPGSFFRREGRPSEGAILTCRLIDRPLRPSFVKGLRNEVQVVVTVMALNPDVLYDVVAINAASMSTQLAGLPFSGPIGGVRVALIGDQWVAFPSVEQLDQAVFDMVVAGRVLPDGDVAIMMVEAESTEKTWEMVRSGRTAPTEEVVGAGLEASKPFIKALCDAQAELASRFPRATAEFPVFLDYQDDVYAAVEAAAATELAQAMTIGGKAERDDATHGLRQRVTDQLAGQFGGREKEISGAFKALTKKLVRQRTLTEKVRIDGRGLADIRPLSAEVDVIPRVHGSALFQRGETQILGVSTLNMLDMEQKLDTLAPEKTKRYMHNYNFPPYSTGETGRVGSPKRREIGHGALAERALVPVLPTREEFPYAIRQVSEALGSNGSTSMGSVCASTLALLNAGVPLKAPVAGIAMGLMSEELDGTTHYVALTDILGAEDALGDMDFKVAGTREFVTALQLDTKLSGIPAEVLRSALLQARDARHAILDVMNEAIDGPDEMSDYAPRIITVTIPVDKIGEVIGPKGKVINQIQEDTGANLSVQDDGTIYIGADNGEAAEAARAMVNAIANPTMPEVGERYLGTVVKTVDFGAFISLLPGKDGLLHISKLRELNGGQRVNNVDDVVSVGQKIQVEIAEVGDRGKLSLVPVVEAAAAAADAPVEAPAEA</sequence>
<keyword evidence="7 8" id="KW-0694">RNA-binding</keyword>
<dbReference type="Gene3D" id="3.30.230.70">
    <property type="entry name" value="GHMP Kinase, N-terminal domain"/>
    <property type="match status" value="2"/>
</dbReference>
<dbReference type="CDD" id="cd11364">
    <property type="entry name" value="RNase_PH_PNPase_2"/>
    <property type="match status" value="1"/>
</dbReference>
<comment type="subcellular location">
    <subcellularLocation>
        <location evidence="8">Cytoplasm</location>
    </subcellularLocation>
</comment>
<dbReference type="PANTHER" id="PTHR11252">
    <property type="entry name" value="POLYRIBONUCLEOTIDE NUCLEOTIDYLTRANSFERASE"/>
    <property type="match status" value="1"/>
</dbReference>
<accession>A0A1G7D7I8</accession>
<dbReference type="EC" id="2.7.7.8" evidence="8"/>
<dbReference type="FunFam" id="3.30.230.70:FF:000002">
    <property type="entry name" value="Polyribonucleotide nucleotidyltransferase"/>
    <property type="match status" value="1"/>
</dbReference>
<dbReference type="Pfam" id="PF00575">
    <property type="entry name" value="S1"/>
    <property type="match status" value="1"/>
</dbReference>
<dbReference type="Gene3D" id="3.30.1370.10">
    <property type="entry name" value="K Homology domain, type 1"/>
    <property type="match status" value="1"/>
</dbReference>
<feature type="domain" description="S1 motif" evidence="9">
    <location>
        <begin position="652"/>
        <end position="724"/>
    </location>
</feature>
<dbReference type="PIRSF" id="PIRSF005499">
    <property type="entry name" value="PNPase"/>
    <property type="match status" value="1"/>
</dbReference>
<keyword evidence="11" id="KW-1185">Reference proteome</keyword>
<dbReference type="HAMAP" id="MF_01595">
    <property type="entry name" value="PNPase"/>
    <property type="match status" value="1"/>
</dbReference>
<comment type="catalytic activity">
    <reaction evidence="8">
        <text>RNA(n+1) + phosphate = RNA(n) + a ribonucleoside 5'-diphosphate</text>
        <dbReference type="Rhea" id="RHEA:22096"/>
        <dbReference type="Rhea" id="RHEA-COMP:14527"/>
        <dbReference type="Rhea" id="RHEA-COMP:17342"/>
        <dbReference type="ChEBI" id="CHEBI:43474"/>
        <dbReference type="ChEBI" id="CHEBI:57930"/>
        <dbReference type="ChEBI" id="CHEBI:140395"/>
        <dbReference type="EC" id="2.7.7.8"/>
    </reaction>
</comment>